<keyword evidence="3" id="KW-1185">Reference proteome</keyword>
<feature type="compositionally biased region" description="Polar residues" evidence="1">
    <location>
        <begin position="320"/>
        <end position="331"/>
    </location>
</feature>
<feature type="compositionally biased region" description="Basic and acidic residues" evidence="1">
    <location>
        <begin position="310"/>
        <end position="319"/>
    </location>
</feature>
<evidence type="ECO:0000256" key="1">
    <source>
        <dbReference type="SAM" id="MobiDB-lite"/>
    </source>
</evidence>
<dbReference type="RefSeq" id="XP_006822270.1">
    <property type="nucleotide sequence ID" value="XM_006822207.1"/>
</dbReference>
<dbReference type="Pfam" id="PF00651">
    <property type="entry name" value="BTB"/>
    <property type="match status" value="1"/>
</dbReference>
<name>A0ABM0MQH9_SACKO</name>
<feature type="compositionally biased region" description="Pro residues" evidence="1">
    <location>
        <begin position="297"/>
        <end position="309"/>
    </location>
</feature>
<dbReference type="GeneID" id="102806535"/>
<feature type="compositionally biased region" description="Acidic residues" evidence="1">
    <location>
        <begin position="332"/>
        <end position="341"/>
    </location>
</feature>
<accession>A0ABM0MQH9</accession>
<dbReference type="SMART" id="SM00875">
    <property type="entry name" value="BACK"/>
    <property type="match status" value="1"/>
</dbReference>
<evidence type="ECO:0000313" key="4">
    <source>
        <dbReference type="RefSeq" id="XP_006822270.1"/>
    </source>
</evidence>
<sequence>MTESADCSSELIELIGTLFDNSDQSDMCLLIDGQEVHLHKLVIFKQSEVFRDLFEKATDASDLYHHINNTNEHPECMQVFRNFLEFFYTGKIDLSTDTIVPIVFLAYKYKVLSLSVCCHTYIKRYLSNESPPPDIDVVAAWYVHTLLQASDFAWLRDLCFEMMKRTLYQLIASSTSWYKLSFDDVFQLVRNSDVLVKDEFSLYDAMETWLEHCYNDDSEQLSTSLQECIQYVRFPMMSPTQLAKVQDSNLCREHLDLYSQLLLEAYQFHTCGTQVEPDEYSRFVLRDYLIQPDKLPRPPSQKPTTPPPREPSENGDRDTMNNGNNRHAANTTDDEMSESGSEDGKYPSSHSTSASQDDLENEYITSDVGNGNNDDAMNTRSGGYHCDNSVDTTTAPVTENSANNLSDTGHGETSGAN</sequence>
<proteinExistence type="predicted"/>
<dbReference type="InterPro" id="IPR011333">
    <property type="entry name" value="SKP1/BTB/POZ_sf"/>
</dbReference>
<dbReference type="InterPro" id="IPR051481">
    <property type="entry name" value="BTB-POZ/Galectin-3-binding"/>
</dbReference>
<reference evidence="4" key="1">
    <citation type="submission" date="2025-08" db="UniProtKB">
        <authorList>
            <consortium name="RefSeq"/>
        </authorList>
    </citation>
    <scope>IDENTIFICATION</scope>
    <source>
        <tissue evidence="4">Testes</tissue>
    </source>
</reference>
<feature type="region of interest" description="Disordered" evidence="1">
    <location>
        <begin position="291"/>
        <end position="417"/>
    </location>
</feature>
<dbReference type="InterPro" id="IPR000210">
    <property type="entry name" value="BTB/POZ_dom"/>
</dbReference>
<dbReference type="SMART" id="SM00225">
    <property type="entry name" value="BTB"/>
    <property type="match status" value="1"/>
</dbReference>
<dbReference type="PROSITE" id="PS50097">
    <property type="entry name" value="BTB"/>
    <property type="match status" value="1"/>
</dbReference>
<dbReference type="Gene3D" id="1.25.40.420">
    <property type="match status" value="1"/>
</dbReference>
<protein>
    <submittedName>
        <fullName evidence="4">BTB/POZ domain-containing protein 17-like</fullName>
    </submittedName>
</protein>
<evidence type="ECO:0000259" key="2">
    <source>
        <dbReference type="PROSITE" id="PS50097"/>
    </source>
</evidence>
<feature type="domain" description="BTB" evidence="2">
    <location>
        <begin position="25"/>
        <end position="96"/>
    </location>
</feature>
<dbReference type="SUPFAM" id="SSF54695">
    <property type="entry name" value="POZ domain"/>
    <property type="match status" value="1"/>
</dbReference>
<dbReference type="InterPro" id="IPR011705">
    <property type="entry name" value="BACK"/>
</dbReference>
<dbReference type="PANTHER" id="PTHR24410">
    <property type="entry name" value="HL07962P-RELATED"/>
    <property type="match status" value="1"/>
</dbReference>
<dbReference type="PANTHER" id="PTHR24410:SF41">
    <property type="entry name" value="HL07962P"/>
    <property type="match status" value="1"/>
</dbReference>
<dbReference type="Pfam" id="PF07707">
    <property type="entry name" value="BACK"/>
    <property type="match status" value="1"/>
</dbReference>
<evidence type="ECO:0000313" key="3">
    <source>
        <dbReference type="Proteomes" id="UP000694865"/>
    </source>
</evidence>
<feature type="compositionally biased region" description="Polar residues" evidence="1">
    <location>
        <begin position="363"/>
        <end position="381"/>
    </location>
</feature>
<gene>
    <name evidence="4" type="primary">LOC102806535</name>
</gene>
<organism evidence="3 4">
    <name type="scientific">Saccoglossus kowalevskii</name>
    <name type="common">Acorn worm</name>
    <dbReference type="NCBI Taxonomy" id="10224"/>
    <lineage>
        <taxon>Eukaryota</taxon>
        <taxon>Metazoa</taxon>
        <taxon>Hemichordata</taxon>
        <taxon>Enteropneusta</taxon>
        <taxon>Harrimaniidae</taxon>
        <taxon>Saccoglossus</taxon>
    </lineage>
</organism>
<feature type="compositionally biased region" description="Polar residues" evidence="1">
    <location>
        <begin position="389"/>
        <end position="407"/>
    </location>
</feature>
<dbReference type="Gene3D" id="3.30.710.10">
    <property type="entry name" value="Potassium Channel Kv1.1, Chain A"/>
    <property type="match status" value="1"/>
</dbReference>
<dbReference type="Proteomes" id="UP000694865">
    <property type="component" value="Unplaced"/>
</dbReference>